<dbReference type="Gene3D" id="1.20.120.330">
    <property type="entry name" value="Nucleotidyltransferases domain 2"/>
    <property type="match status" value="1"/>
</dbReference>
<dbReference type="Pfam" id="PF05068">
    <property type="entry name" value="MtlR"/>
    <property type="match status" value="1"/>
</dbReference>
<organism evidence="1">
    <name type="scientific">Desulfovibrio sp. U5L</name>
    <dbReference type="NCBI Taxonomy" id="596152"/>
    <lineage>
        <taxon>Bacteria</taxon>
        <taxon>Pseudomonadati</taxon>
        <taxon>Thermodesulfobacteriota</taxon>
        <taxon>Desulfovibrionia</taxon>
        <taxon>Desulfovibrionales</taxon>
        <taxon>Desulfovibrionaceae</taxon>
        <taxon>Desulfovibrio</taxon>
    </lineage>
</organism>
<dbReference type="SUPFAM" id="SSF158668">
    <property type="entry name" value="MtlR-like"/>
    <property type="match status" value="1"/>
</dbReference>
<evidence type="ECO:0000313" key="1">
    <source>
        <dbReference type="EMBL" id="EIG52020.1"/>
    </source>
</evidence>
<sequence length="222" mass="25205">MSTPNLINESDRGIFIVSAAYIEDILDNILKRQIQKIGPSKDFVKNLFDLSGPLSSFSSKSAICYAFGLISKESYSDICIIRKLRNSVAHCYKEVDVCSCEIESRILSLKCVKSTIHSFKGKRYSFNRQTDKTNSTDVIDKMGLSDKKHEEYYARLHGFVKYHKSIFALGVQRLVFNIEFESYDTINGTRATKILRKNLQSDMIVTLKLILCKKGSEASSLQ</sequence>
<name>I2PWW4_9BACT</name>
<reference evidence="1" key="1">
    <citation type="submission" date="2011-11" db="EMBL/GenBank/DDBJ databases">
        <title>Improved High-Quality Draft sequence of Desulfovibrio sp. U5L.</title>
        <authorList>
            <consortium name="US DOE Joint Genome Institute"/>
            <person name="Lucas S."/>
            <person name="Han J."/>
            <person name="Lapidus A."/>
            <person name="Cheng J.-F."/>
            <person name="Goodwin L."/>
            <person name="Pitluck S."/>
            <person name="Peters L."/>
            <person name="Ovchinnikova G."/>
            <person name="Held B."/>
            <person name="Detter J.C."/>
            <person name="Han C."/>
            <person name="Tapia R."/>
            <person name="Land M."/>
            <person name="Hauser L."/>
            <person name="Kyrpides N."/>
            <person name="Ivanova N."/>
            <person name="Pagani I."/>
            <person name="Gabster J."/>
            <person name="Walker C."/>
            <person name="Stolyar S."/>
            <person name="Stahl D."/>
            <person name="Arkin A."/>
            <person name="Dehal P."/>
            <person name="Hazen T."/>
            <person name="Woyke T."/>
        </authorList>
    </citation>
    <scope>NUCLEOTIDE SEQUENCE [LARGE SCALE GENOMIC DNA]</scope>
    <source>
        <strain evidence="1">U5L</strain>
    </source>
</reference>
<dbReference type="eggNOG" id="COG3722">
    <property type="taxonomic scope" value="Bacteria"/>
</dbReference>
<dbReference type="GO" id="GO:0045892">
    <property type="term" value="P:negative regulation of DNA-templated transcription"/>
    <property type="evidence" value="ECO:0007669"/>
    <property type="project" value="TreeGrafter"/>
</dbReference>
<dbReference type="AlphaFoldDB" id="I2PWW4"/>
<accession>I2PWW4</accession>
<gene>
    <name evidence="1" type="ORF">DesU5LDRAFT_0305</name>
</gene>
<dbReference type="STRING" id="596152.DesU5LDRAFT_0305"/>
<dbReference type="HOGENOM" id="CLU_1243684_0_0_7"/>
<dbReference type="OrthoDB" id="9814134at2"/>
<dbReference type="PANTHER" id="PTHR37941:SF1">
    <property type="entry name" value="FUMARASE E-RELATED"/>
    <property type="match status" value="1"/>
</dbReference>
<dbReference type="EMBL" id="JH600068">
    <property type="protein sequence ID" value="EIG52020.1"/>
    <property type="molecule type" value="Genomic_DNA"/>
</dbReference>
<dbReference type="PANTHER" id="PTHR37941">
    <property type="entry name" value="FUMARASE E-RELATED"/>
    <property type="match status" value="1"/>
</dbReference>
<dbReference type="InterPro" id="IPR038026">
    <property type="entry name" value="MtlR-like_sf"/>
</dbReference>
<dbReference type="InterPro" id="IPR007761">
    <property type="entry name" value="MtlR-like"/>
</dbReference>
<protein>
    <submittedName>
        <fullName evidence="1">Transcriptional regulator</fullName>
    </submittedName>
</protein>
<proteinExistence type="predicted"/>